<dbReference type="CDD" id="cd01949">
    <property type="entry name" value="GGDEF"/>
    <property type="match status" value="1"/>
</dbReference>
<dbReference type="OrthoDB" id="9804955at2"/>
<keyword evidence="3" id="KW-0175">Coiled coil</keyword>
<dbReference type="GO" id="GO:0005886">
    <property type="term" value="C:plasma membrane"/>
    <property type="evidence" value="ECO:0007669"/>
    <property type="project" value="TreeGrafter"/>
</dbReference>
<dbReference type="GO" id="GO:0052621">
    <property type="term" value="F:diguanylate cyclase activity"/>
    <property type="evidence" value="ECO:0007669"/>
    <property type="project" value="UniProtKB-EC"/>
</dbReference>
<dbReference type="eggNOG" id="COG3706">
    <property type="taxonomic scope" value="Bacteria"/>
</dbReference>
<dbReference type="InterPro" id="IPR029787">
    <property type="entry name" value="Nucleotide_cyclase"/>
</dbReference>
<dbReference type="InParanoid" id="D4H5H5"/>
<accession>D4H5H5</accession>
<feature type="transmembrane region" description="Helical" evidence="4">
    <location>
        <begin position="219"/>
        <end position="236"/>
    </location>
</feature>
<protein>
    <recommendedName>
        <fullName evidence="1">diguanylate cyclase</fullName>
        <ecNumber evidence="1">2.7.7.65</ecNumber>
    </recommendedName>
</protein>
<evidence type="ECO:0000256" key="3">
    <source>
        <dbReference type="SAM" id="Coils"/>
    </source>
</evidence>
<feature type="coiled-coil region" evidence="3">
    <location>
        <begin position="423"/>
        <end position="450"/>
    </location>
</feature>
<organism evidence="6 7">
    <name type="scientific">Denitrovibrio acetiphilus (strain DSM 12809 / NBRC 114555 / N2460)</name>
    <dbReference type="NCBI Taxonomy" id="522772"/>
    <lineage>
        <taxon>Bacteria</taxon>
        <taxon>Pseudomonadati</taxon>
        <taxon>Deferribacterota</taxon>
        <taxon>Deferribacteres</taxon>
        <taxon>Deferribacterales</taxon>
        <taxon>Geovibrionaceae</taxon>
        <taxon>Denitrovibrio</taxon>
    </lineage>
</organism>
<dbReference type="PROSITE" id="PS50887">
    <property type="entry name" value="GGDEF"/>
    <property type="match status" value="1"/>
</dbReference>
<dbReference type="PANTHER" id="PTHR45138">
    <property type="entry name" value="REGULATORY COMPONENTS OF SENSORY TRANSDUCTION SYSTEM"/>
    <property type="match status" value="1"/>
</dbReference>
<feature type="transmembrane region" description="Helical" evidence="4">
    <location>
        <begin position="256"/>
        <end position="275"/>
    </location>
</feature>
<dbReference type="Pfam" id="PF07695">
    <property type="entry name" value="7TMR-DISM_7TM"/>
    <property type="match status" value="1"/>
</dbReference>
<dbReference type="NCBIfam" id="TIGR00254">
    <property type="entry name" value="GGDEF"/>
    <property type="match status" value="1"/>
</dbReference>
<dbReference type="FunFam" id="3.30.70.270:FF:000001">
    <property type="entry name" value="Diguanylate cyclase domain protein"/>
    <property type="match status" value="1"/>
</dbReference>
<dbReference type="InterPro" id="IPR011623">
    <property type="entry name" value="7TMR_DISM_rcpt_extracell_dom1"/>
</dbReference>
<proteinExistence type="predicted"/>
<dbReference type="KEGG" id="dap:Dacet_0815"/>
<dbReference type="Pfam" id="PF07696">
    <property type="entry name" value="7TMR-DISMED2"/>
    <property type="match status" value="1"/>
</dbReference>
<evidence type="ECO:0000256" key="2">
    <source>
        <dbReference type="ARBA" id="ARBA00034247"/>
    </source>
</evidence>
<evidence type="ECO:0000256" key="1">
    <source>
        <dbReference type="ARBA" id="ARBA00012528"/>
    </source>
</evidence>
<feature type="transmembrane region" description="Helical" evidence="4">
    <location>
        <begin position="287"/>
        <end position="306"/>
    </location>
</feature>
<dbReference type="PANTHER" id="PTHR45138:SF9">
    <property type="entry name" value="DIGUANYLATE CYCLASE DGCM-RELATED"/>
    <property type="match status" value="1"/>
</dbReference>
<dbReference type="Pfam" id="PF00990">
    <property type="entry name" value="GGDEF"/>
    <property type="match status" value="1"/>
</dbReference>
<dbReference type="InterPro" id="IPR050469">
    <property type="entry name" value="Diguanylate_Cyclase"/>
</dbReference>
<dbReference type="STRING" id="522772.Dacet_0815"/>
<evidence type="ECO:0000313" key="6">
    <source>
        <dbReference type="EMBL" id="ADD67595.1"/>
    </source>
</evidence>
<dbReference type="HOGENOM" id="CLU_000445_105_4_0"/>
<dbReference type="EC" id="2.7.7.65" evidence="1"/>
<reference evidence="6 7" key="1">
    <citation type="journal article" date="2010" name="Stand. Genomic Sci.">
        <title>Complete genome sequence of Denitrovibrio acetiphilus type strain (N2460).</title>
        <authorList>
            <person name="Kiss H."/>
            <person name="Lang E."/>
            <person name="Lapidus A."/>
            <person name="Copeland A."/>
            <person name="Nolan M."/>
            <person name="Glavina Del Rio T."/>
            <person name="Chen F."/>
            <person name="Lucas S."/>
            <person name="Tice H."/>
            <person name="Cheng J.F."/>
            <person name="Han C."/>
            <person name="Goodwin L."/>
            <person name="Pitluck S."/>
            <person name="Liolios K."/>
            <person name="Pati A."/>
            <person name="Ivanova N."/>
            <person name="Mavromatis K."/>
            <person name="Chen A."/>
            <person name="Palaniappan K."/>
            <person name="Land M."/>
            <person name="Hauser L."/>
            <person name="Chang Y.J."/>
            <person name="Jeffries C.D."/>
            <person name="Detter J.C."/>
            <person name="Brettin T."/>
            <person name="Spring S."/>
            <person name="Rohde M."/>
            <person name="Goker M."/>
            <person name="Woyke T."/>
            <person name="Bristow J."/>
            <person name="Eisen J.A."/>
            <person name="Markowitz V."/>
            <person name="Hugenholtz P."/>
            <person name="Kyrpides N.C."/>
            <person name="Klenk H.P."/>
        </authorList>
    </citation>
    <scope>NUCLEOTIDE SEQUENCE [LARGE SCALE GENOMIC DNA]</scope>
    <source>
        <strain evidence="7">DSM 12809 / NBRC 114555 / N2460</strain>
    </source>
</reference>
<evidence type="ECO:0000259" key="5">
    <source>
        <dbReference type="PROSITE" id="PS50887"/>
    </source>
</evidence>
<keyword evidence="4" id="KW-0812">Transmembrane</keyword>
<dbReference type="AlphaFoldDB" id="D4H5H5"/>
<dbReference type="Gene3D" id="3.30.70.270">
    <property type="match status" value="1"/>
</dbReference>
<dbReference type="GO" id="GO:1902201">
    <property type="term" value="P:negative regulation of bacterial-type flagellum-dependent cell motility"/>
    <property type="evidence" value="ECO:0007669"/>
    <property type="project" value="TreeGrafter"/>
</dbReference>
<dbReference type="GO" id="GO:0043709">
    <property type="term" value="P:cell adhesion involved in single-species biofilm formation"/>
    <property type="evidence" value="ECO:0007669"/>
    <property type="project" value="TreeGrafter"/>
</dbReference>
<dbReference type="EMBL" id="CP001968">
    <property type="protein sequence ID" value="ADD67595.1"/>
    <property type="molecule type" value="Genomic_DNA"/>
</dbReference>
<feature type="transmembrane region" description="Helical" evidence="4">
    <location>
        <begin position="193"/>
        <end position="212"/>
    </location>
</feature>
<keyword evidence="4" id="KW-1133">Transmembrane helix</keyword>
<comment type="catalytic activity">
    <reaction evidence="2">
        <text>2 GTP = 3',3'-c-di-GMP + 2 diphosphate</text>
        <dbReference type="Rhea" id="RHEA:24898"/>
        <dbReference type="ChEBI" id="CHEBI:33019"/>
        <dbReference type="ChEBI" id="CHEBI:37565"/>
        <dbReference type="ChEBI" id="CHEBI:58805"/>
        <dbReference type="EC" id="2.7.7.65"/>
    </reaction>
</comment>
<feature type="transmembrane region" description="Helical" evidence="4">
    <location>
        <begin position="373"/>
        <end position="391"/>
    </location>
</feature>
<keyword evidence="7" id="KW-1185">Reference proteome</keyword>
<dbReference type="InterPro" id="IPR011622">
    <property type="entry name" value="7TMR_DISM_rcpt_extracell_dom2"/>
</dbReference>
<gene>
    <name evidence="6" type="ordered locus">Dacet_0815</name>
</gene>
<dbReference type="SUPFAM" id="SSF55073">
    <property type="entry name" value="Nucleotide cyclase"/>
    <property type="match status" value="1"/>
</dbReference>
<evidence type="ECO:0000313" key="7">
    <source>
        <dbReference type="Proteomes" id="UP000002012"/>
    </source>
</evidence>
<sequence precursor="true">MLKSPSTRILIVVMFFWATAWAEVSCAYPVKVSDSKVSVNIGLSVEYYEDKTATLTLKDAIRLNNENQFRSSVKLPLNFGYSKSTYWLSFSVMGDTASMSGWVLDIPYAPLDYITVYIPNGKGSYAEFRGGDKVRFKDRQVEYKNAVFMLGRDLLPYQEYYIKVSSGGSLNLPIFLWTGAGFTQHVNMVQTGMGIYFGVMFALLLYNAYLYFSIRDKDFLFCILIILVYSVEQASYSGMAAQFLWSDLPWWSNNSLVFFSILLFLSITVFTKSFLKLKEYSKTLNIIMKLYISYYVALFPAFFIMGYRITSIAAATVGISLIIMVFLTSLIVYSKGYKPARFLLLAWTLFLLGLGLMLLKLLGILPPVFITEYSVQIGFTANAVLLSFALADRVNMLRRDKEEAQKATLSQLEISERIKSEFLAETEKLVDERTKELEEANQRLVELASIDVLTGLYNRRIFNETLQKEFSRAKRTGSLISIILIDIDYFKNYNDYYGHLEGDACLAELADIFTNSVNRSTDTIARYGGEEFAIILCDTRLDGALKVAESIRFTVEESCIPHKMSPIGYVTVSCGIASITPLMQDKPEDLLSKADQALYKAKSSGRNQVVTSSY</sequence>
<dbReference type="Gene3D" id="2.60.40.2380">
    <property type="match status" value="1"/>
</dbReference>
<feature type="transmembrane region" description="Helical" evidence="4">
    <location>
        <begin position="312"/>
        <end position="333"/>
    </location>
</feature>
<dbReference type="InterPro" id="IPR000160">
    <property type="entry name" value="GGDEF_dom"/>
</dbReference>
<feature type="domain" description="GGDEF" evidence="5">
    <location>
        <begin position="478"/>
        <end position="614"/>
    </location>
</feature>
<name>D4H5H5_DENA2</name>
<dbReference type="InterPro" id="IPR043128">
    <property type="entry name" value="Rev_trsase/Diguanyl_cyclase"/>
</dbReference>
<dbReference type="SMART" id="SM00267">
    <property type="entry name" value="GGDEF"/>
    <property type="match status" value="1"/>
</dbReference>
<dbReference type="RefSeq" id="WP_013010126.1">
    <property type="nucleotide sequence ID" value="NC_013943.1"/>
</dbReference>
<feature type="transmembrane region" description="Helical" evidence="4">
    <location>
        <begin position="342"/>
        <end position="361"/>
    </location>
</feature>
<dbReference type="Proteomes" id="UP000002012">
    <property type="component" value="Chromosome"/>
</dbReference>
<keyword evidence="4" id="KW-0472">Membrane</keyword>
<evidence type="ECO:0000256" key="4">
    <source>
        <dbReference type="SAM" id="Phobius"/>
    </source>
</evidence>
<dbReference type="PaxDb" id="522772-Dacet_0815"/>